<feature type="non-terminal residue" evidence="3">
    <location>
        <position position="64"/>
    </location>
</feature>
<dbReference type="EMBL" id="CAJOBH010066157">
    <property type="protein sequence ID" value="CAF4449179.1"/>
    <property type="molecule type" value="Genomic_DNA"/>
</dbReference>
<name>A0A8S2YQF1_9BILA</name>
<comment type="caution">
    <text evidence="3">The sequence shown here is derived from an EMBL/GenBank/DDBJ whole genome shotgun (WGS) entry which is preliminary data.</text>
</comment>
<feature type="region of interest" description="Disordered" evidence="1">
    <location>
        <begin position="1"/>
        <end position="25"/>
    </location>
</feature>
<protein>
    <submittedName>
        <fullName evidence="3">Uncharacterized protein</fullName>
    </submittedName>
</protein>
<dbReference type="EMBL" id="CAJOBI010098353">
    <property type="protein sequence ID" value="CAF4575785.1"/>
    <property type="molecule type" value="Genomic_DNA"/>
</dbReference>
<dbReference type="Proteomes" id="UP000676336">
    <property type="component" value="Unassembled WGS sequence"/>
</dbReference>
<dbReference type="Proteomes" id="UP000681967">
    <property type="component" value="Unassembled WGS sequence"/>
</dbReference>
<feature type="non-terminal residue" evidence="3">
    <location>
        <position position="1"/>
    </location>
</feature>
<dbReference type="AlphaFoldDB" id="A0A8S2YQF1"/>
<evidence type="ECO:0000313" key="3">
    <source>
        <dbReference type="EMBL" id="CAF4575785.1"/>
    </source>
</evidence>
<evidence type="ECO:0000313" key="2">
    <source>
        <dbReference type="EMBL" id="CAF4449179.1"/>
    </source>
</evidence>
<gene>
    <name evidence="2" type="ORF">BYL167_LOCUS33672</name>
    <name evidence="3" type="ORF">SMN809_LOCUS38056</name>
</gene>
<organism evidence="3 4">
    <name type="scientific">Rotaria magnacalcarata</name>
    <dbReference type="NCBI Taxonomy" id="392030"/>
    <lineage>
        <taxon>Eukaryota</taxon>
        <taxon>Metazoa</taxon>
        <taxon>Spiralia</taxon>
        <taxon>Gnathifera</taxon>
        <taxon>Rotifera</taxon>
        <taxon>Eurotatoria</taxon>
        <taxon>Bdelloidea</taxon>
        <taxon>Philodinida</taxon>
        <taxon>Philodinidae</taxon>
        <taxon>Rotaria</taxon>
    </lineage>
</organism>
<proteinExistence type="predicted"/>
<evidence type="ECO:0000313" key="4">
    <source>
        <dbReference type="Proteomes" id="UP000676336"/>
    </source>
</evidence>
<reference evidence="3" key="1">
    <citation type="submission" date="2021-02" db="EMBL/GenBank/DDBJ databases">
        <authorList>
            <person name="Nowell W R."/>
        </authorList>
    </citation>
    <scope>NUCLEOTIDE SEQUENCE</scope>
</reference>
<evidence type="ECO:0000256" key="1">
    <source>
        <dbReference type="SAM" id="MobiDB-lite"/>
    </source>
</evidence>
<sequence length="64" mass="7223">TLSFSAAIFDQPSTPVDEDEQTQTQQNPSAMFTLWNLIADLVETQDQKQDQQQQIVDFYAKAGT</sequence>
<accession>A0A8S2YQF1</accession>